<name>A0A538TBW7_UNCEI</name>
<organism evidence="1 2">
    <name type="scientific">Eiseniibacteriota bacterium</name>
    <dbReference type="NCBI Taxonomy" id="2212470"/>
    <lineage>
        <taxon>Bacteria</taxon>
        <taxon>Candidatus Eiseniibacteriota</taxon>
    </lineage>
</organism>
<dbReference type="EMBL" id="VBOV01000043">
    <property type="protein sequence ID" value="TMQ61142.1"/>
    <property type="molecule type" value="Genomic_DNA"/>
</dbReference>
<reference evidence="1 2" key="1">
    <citation type="journal article" date="2019" name="Nat. Microbiol.">
        <title>Mediterranean grassland soil C-N compound turnover is dependent on rainfall and depth, and is mediated by genomically divergent microorganisms.</title>
        <authorList>
            <person name="Diamond S."/>
            <person name="Andeer P.F."/>
            <person name="Li Z."/>
            <person name="Crits-Christoph A."/>
            <person name="Burstein D."/>
            <person name="Anantharaman K."/>
            <person name="Lane K.R."/>
            <person name="Thomas B.C."/>
            <person name="Pan C."/>
            <person name="Northen T.R."/>
            <person name="Banfield J.F."/>
        </authorList>
    </citation>
    <scope>NUCLEOTIDE SEQUENCE [LARGE SCALE GENOMIC DNA]</scope>
    <source>
        <strain evidence="1">WS_5</strain>
    </source>
</reference>
<sequence length="98" mass="11160">MSARSDTLVEDPRRLLIIAQTPIADWLGHRNVAMVVLAGFGSHPRNVYNCPRVSLRFRRPGVRGFGELRNQIKRLANWGSEPEGAIPVEREIDLRKEE</sequence>
<gene>
    <name evidence="1" type="ORF">E6K75_01850</name>
</gene>
<protein>
    <submittedName>
        <fullName evidence="1">Uncharacterized protein</fullName>
    </submittedName>
</protein>
<accession>A0A538TBW7</accession>
<dbReference type="Proteomes" id="UP000320913">
    <property type="component" value="Unassembled WGS sequence"/>
</dbReference>
<proteinExistence type="predicted"/>
<evidence type="ECO:0000313" key="2">
    <source>
        <dbReference type="Proteomes" id="UP000320913"/>
    </source>
</evidence>
<evidence type="ECO:0000313" key="1">
    <source>
        <dbReference type="EMBL" id="TMQ61142.1"/>
    </source>
</evidence>
<dbReference type="AlphaFoldDB" id="A0A538TBW7"/>
<comment type="caution">
    <text evidence="1">The sequence shown here is derived from an EMBL/GenBank/DDBJ whole genome shotgun (WGS) entry which is preliminary data.</text>
</comment>